<feature type="domain" description="DUF1731" evidence="2">
    <location>
        <begin position="277"/>
        <end position="323"/>
    </location>
</feature>
<evidence type="ECO:0000259" key="1">
    <source>
        <dbReference type="Pfam" id="PF01370"/>
    </source>
</evidence>
<dbReference type="PANTHER" id="PTHR11092">
    <property type="entry name" value="SUGAR NUCLEOTIDE EPIMERASE RELATED"/>
    <property type="match status" value="1"/>
</dbReference>
<reference evidence="3 4" key="1">
    <citation type="submission" date="2020-07" db="EMBL/GenBank/DDBJ databases">
        <title>Sequencing the genomes of 1000 actinobacteria strains.</title>
        <authorList>
            <person name="Klenk H.-P."/>
        </authorList>
    </citation>
    <scope>NUCLEOTIDE SEQUENCE [LARGE SCALE GENOMIC DNA]</scope>
    <source>
        <strain evidence="3 4">DSM 26474</strain>
    </source>
</reference>
<comment type="caution">
    <text evidence="3">The sequence shown here is derived from an EMBL/GenBank/DDBJ whole genome shotgun (WGS) entry which is preliminary data.</text>
</comment>
<dbReference type="EMBL" id="JACCBM010000001">
    <property type="protein sequence ID" value="NYD71435.1"/>
    <property type="molecule type" value="Genomic_DNA"/>
</dbReference>
<dbReference type="Gene3D" id="3.40.50.720">
    <property type="entry name" value="NAD(P)-binding Rossmann-like Domain"/>
    <property type="match status" value="1"/>
</dbReference>
<dbReference type="InterPro" id="IPR013549">
    <property type="entry name" value="DUF1731"/>
</dbReference>
<evidence type="ECO:0000313" key="3">
    <source>
        <dbReference type="EMBL" id="NYD71435.1"/>
    </source>
</evidence>
<name>A0A852SRP6_9MICO</name>
<dbReference type="RefSeq" id="WP_179548391.1">
    <property type="nucleotide sequence ID" value="NZ_BSEW01000002.1"/>
</dbReference>
<dbReference type="InterPro" id="IPR036291">
    <property type="entry name" value="NAD(P)-bd_dom_sf"/>
</dbReference>
<accession>A0A852SRP6</accession>
<organism evidence="3 4">
    <name type="scientific">Herbiconiux flava</name>
    <dbReference type="NCBI Taxonomy" id="881268"/>
    <lineage>
        <taxon>Bacteria</taxon>
        <taxon>Bacillati</taxon>
        <taxon>Actinomycetota</taxon>
        <taxon>Actinomycetes</taxon>
        <taxon>Micrococcales</taxon>
        <taxon>Microbacteriaceae</taxon>
        <taxon>Herbiconiux</taxon>
    </lineage>
</organism>
<gene>
    <name evidence="3" type="ORF">BJ984_002593</name>
</gene>
<dbReference type="AlphaFoldDB" id="A0A852SRP6"/>
<sequence length="340" mass="37030">MTSPEATPTRRVVLAGASGFIGTALAQSFRDEGAEVLLIGRRGPDARWSDPAAIAAAVDGADLLINMAGKSVNCRYDAANRAEIFRSRLETTRALNEAVAAAAHPPRLWINSSTATIYRHADDRPMTESTGEIGEGFSVNVATSWEAEFFRGELPATRRVALRTAIVLGDGSALAPIMMLARFGLGGPQFDGHWPATRAGVAAGTYHRYRPSSRGGRQRFSWVHLDDVVGVVHFVDETPSIDGVVNVSAPNPTDNRTFMASVRRAVGARVGIPTWRWMLELGSVAIRTETELVLKSRWVLPERLEAAGYPFRYRDHDAALAAIVAQRAASRRYPRPVKTR</sequence>
<evidence type="ECO:0008006" key="5">
    <source>
        <dbReference type="Google" id="ProtNLM"/>
    </source>
</evidence>
<dbReference type="Pfam" id="PF01370">
    <property type="entry name" value="Epimerase"/>
    <property type="match status" value="1"/>
</dbReference>
<dbReference type="SUPFAM" id="SSF51735">
    <property type="entry name" value="NAD(P)-binding Rossmann-fold domains"/>
    <property type="match status" value="1"/>
</dbReference>
<dbReference type="Pfam" id="PF08338">
    <property type="entry name" value="DUF1731"/>
    <property type="match status" value="1"/>
</dbReference>
<protein>
    <recommendedName>
        <fullName evidence="5">DUF1731 domain-containing protein</fullName>
    </recommendedName>
</protein>
<keyword evidence="4" id="KW-1185">Reference proteome</keyword>
<dbReference type="InterPro" id="IPR001509">
    <property type="entry name" value="Epimerase_deHydtase"/>
</dbReference>
<proteinExistence type="predicted"/>
<evidence type="ECO:0000259" key="2">
    <source>
        <dbReference type="Pfam" id="PF08338"/>
    </source>
</evidence>
<dbReference type="Proteomes" id="UP000549913">
    <property type="component" value="Unassembled WGS sequence"/>
</dbReference>
<feature type="domain" description="NAD-dependent epimerase/dehydratase" evidence="1">
    <location>
        <begin position="12"/>
        <end position="130"/>
    </location>
</feature>
<evidence type="ECO:0000313" key="4">
    <source>
        <dbReference type="Proteomes" id="UP000549913"/>
    </source>
</evidence>
<dbReference type="PANTHER" id="PTHR11092:SF0">
    <property type="entry name" value="EPIMERASE FAMILY PROTEIN SDR39U1"/>
    <property type="match status" value="1"/>
</dbReference>